<dbReference type="InterPro" id="IPR006059">
    <property type="entry name" value="SBP"/>
</dbReference>
<dbReference type="PANTHER" id="PTHR30061">
    <property type="entry name" value="MALTOSE-BINDING PERIPLASMIC PROTEIN"/>
    <property type="match status" value="1"/>
</dbReference>
<dbReference type="SUPFAM" id="SSF53850">
    <property type="entry name" value="Periplasmic binding protein-like II"/>
    <property type="match status" value="1"/>
</dbReference>
<keyword evidence="3 4" id="KW-0732">Signal</keyword>
<evidence type="ECO:0000256" key="3">
    <source>
        <dbReference type="ARBA" id="ARBA00022729"/>
    </source>
</evidence>
<evidence type="ECO:0000313" key="6">
    <source>
        <dbReference type="Proteomes" id="UP001500655"/>
    </source>
</evidence>
<dbReference type="RefSeq" id="WP_344075583.1">
    <property type="nucleotide sequence ID" value="NZ_BAAALS010000001.1"/>
</dbReference>
<dbReference type="Proteomes" id="UP001500655">
    <property type="component" value="Unassembled WGS sequence"/>
</dbReference>
<keyword evidence="2" id="KW-0813">Transport</keyword>
<evidence type="ECO:0000256" key="1">
    <source>
        <dbReference type="ARBA" id="ARBA00008520"/>
    </source>
</evidence>
<protein>
    <submittedName>
        <fullName evidence="5">Extracellular solute-binding protein</fullName>
    </submittedName>
</protein>
<dbReference type="Gene3D" id="3.40.190.10">
    <property type="entry name" value="Periplasmic binding protein-like II"/>
    <property type="match status" value="2"/>
</dbReference>
<gene>
    <name evidence="5" type="ORF">GCM10009681_01480</name>
</gene>
<name>A0ABP4VTK2_9ACTN</name>
<dbReference type="PROSITE" id="PS51257">
    <property type="entry name" value="PROKAR_LIPOPROTEIN"/>
    <property type="match status" value="1"/>
</dbReference>
<dbReference type="Pfam" id="PF01547">
    <property type="entry name" value="SBP_bac_1"/>
    <property type="match status" value="1"/>
</dbReference>
<comment type="similarity">
    <text evidence="1">Belongs to the bacterial solute-binding protein 1 family.</text>
</comment>
<evidence type="ECO:0000313" key="5">
    <source>
        <dbReference type="EMBL" id="GAA1734960.1"/>
    </source>
</evidence>
<feature type="chain" id="PRO_5046727375" evidence="4">
    <location>
        <begin position="21"/>
        <end position="426"/>
    </location>
</feature>
<accession>A0ABP4VTK2</accession>
<evidence type="ECO:0000256" key="2">
    <source>
        <dbReference type="ARBA" id="ARBA00022448"/>
    </source>
</evidence>
<evidence type="ECO:0000256" key="4">
    <source>
        <dbReference type="SAM" id="SignalP"/>
    </source>
</evidence>
<feature type="signal peptide" evidence="4">
    <location>
        <begin position="1"/>
        <end position="20"/>
    </location>
</feature>
<keyword evidence="6" id="KW-1185">Reference proteome</keyword>
<dbReference type="PANTHER" id="PTHR30061:SF50">
    <property type="entry name" value="MALTOSE_MALTODEXTRIN-BINDING PERIPLASMIC PROTEIN"/>
    <property type="match status" value="1"/>
</dbReference>
<comment type="caution">
    <text evidence="5">The sequence shown here is derived from an EMBL/GenBank/DDBJ whole genome shotgun (WGS) entry which is preliminary data.</text>
</comment>
<sequence length="426" mass="44576">MRRRSILTAGLLAGALIAGTAACGSSDDNTTNTPAAEPEGTVTWWDTSDATNEAPVFKELIAKFEAANPKIKVNYVNVPFDQARDKFKTAAQSGAGAPDVMRAEVAWTPEFASLGYLSPLDGTPALDKADDYLAGPVGSTRFNGKTYAIPQVTDTLALLYNKKLLADAGIANAPTTMAELKDAGLKLKAKKVEGLYLNPGGYFLLPFIYGEGGDLLNVDSKKVTVNAPEAVKGLETVQDLISSGAAAKPALTDGYNNMQTLFKEGKVGMVINGPWSVADDLSGAAFKDKSNLGIAPIPAGTSGKAGSPVGGHNYAIYAGSKVIPAAEKFIAFMNSAESQAFLAGKLGLLPTRTSAYDLPEAKASEIVTAFKPVLEKATTRPAIPEGGSLFTPLDTQYINVLSGKASAQQGLDAVAEEYKKLLKGWS</sequence>
<organism evidence="5 6">
    <name type="scientific">Luedemannella helvata</name>
    <dbReference type="NCBI Taxonomy" id="349315"/>
    <lineage>
        <taxon>Bacteria</taxon>
        <taxon>Bacillati</taxon>
        <taxon>Actinomycetota</taxon>
        <taxon>Actinomycetes</taxon>
        <taxon>Micromonosporales</taxon>
        <taxon>Micromonosporaceae</taxon>
        <taxon>Luedemannella</taxon>
    </lineage>
</organism>
<dbReference type="EMBL" id="BAAALS010000001">
    <property type="protein sequence ID" value="GAA1734960.1"/>
    <property type="molecule type" value="Genomic_DNA"/>
</dbReference>
<proteinExistence type="inferred from homology"/>
<reference evidence="6" key="1">
    <citation type="journal article" date="2019" name="Int. J. Syst. Evol. Microbiol.">
        <title>The Global Catalogue of Microorganisms (GCM) 10K type strain sequencing project: providing services to taxonomists for standard genome sequencing and annotation.</title>
        <authorList>
            <consortium name="The Broad Institute Genomics Platform"/>
            <consortium name="The Broad Institute Genome Sequencing Center for Infectious Disease"/>
            <person name="Wu L."/>
            <person name="Ma J."/>
        </authorList>
    </citation>
    <scope>NUCLEOTIDE SEQUENCE [LARGE SCALE GENOMIC DNA]</scope>
    <source>
        <strain evidence="6">JCM 13249</strain>
    </source>
</reference>